<dbReference type="AlphaFoldDB" id="A0A1F6AT18"/>
<comment type="caution">
    <text evidence="1">The sequence shown here is derived from an EMBL/GenBank/DDBJ whole genome shotgun (WGS) entry which is preliminary data.</text>
</comment>
<organism evidence="1 2">
    <name type="scientific">Candidatus Gottesmanbacteria bacterium RIFCSPLOWO2_01_FULL_48_11</name>
    <dbReference type="NCBI Taxonomy" id="1798395"/>
    <lineage>
        <taxon>Bacteria</taxon>
        <taxon>Candidatus Gottesmaniibacteriota</taxon>
    </lineage>
</organism>
<evidence type="ECO:0000313" key="2">
    <source>
        <dbReference type="Proteomes" id="UP000178305"/>
    </source>
</evidence>
<proteinExistence type="predicted"/>
<dbReference type="Proteomes" id="UP000178305">
    <property type="component" value="Unassembled WGS sequence"/>
</dbReference>
<reference evidence="1 2" key="1">
    <citation type="journal article" date="2016" name="Nat. Commun.">
        <title>Thousands of microbial genomes shed light on interconnected biogeochemical processes in an aquifer system.</title>
        <authorList>
            <person name="Anantharaman K."/>
            <person name="Brown C.T."/>
            <person name="Hug L.A."/>
            <person name="Sharon I."/>
            <person name="Castelle C.J."/>
            <person name="Probst A.J."/>
            <person name="Thomas B.C."/>
            <person name="Singh A."/>
            <person name="Wilkins M.J."/>
            <person name="Karaoz U."/>
            <person name="Brodie E.L."/>
            <person name="Williams K.H."/>
            <person name="Hubbard S.S."/>
            <person name="Banfield J.F."/>
        </authorList>
    </citation>
    <scope>NUCLEOTIDE SEQUENCE [LARGE SCALE GENOMIC DNA]</scope>
</reference>
<accession>A0A1F6AT18</accession>
<name>A0A1F6AT18_9BACT</name>
<evidence type="ECO:0000313" key="1">
    <source>
        <dbReference type="EMBL" id="OGG27623.1"/>
    </source>
</evidence>
<protein>
    <submittedName>
        <fullName evidence="1">Uncharacterized protein</fullName>
    </submittedName>
</protein>
<dbReference type="EMBL" id="MFJY01000041">
    <property type="protein sequence ID" value="OGG27623.1"/>
    <property type="molecule type" value="Genomic_DNA"/>
</dbReference>
<gene>
    <name evidence="1" type="ORF">A3A64_04505</name>
</gene>
<sequence>MEENSYMEELKRRSGESKVYSEHQLMGLLIAEALGDEAHKALYMKLAKRYSADTLLKIAKDVSEREGIENKGAYFMKIISEMGILKNGKDPKAGK</sequence>